<gene>
    <name evidence="1" type="ORF">TNCT_598711</name>
</gene>
<reference evidence="1" key="1">
    <citation type="submission" date="2020-07" db="EMBL/GenBank/DDBJ databases">
        <title>Multicomponent nature underlies the extraordinary mechanical properties of spider dragline silk.</title>
        <authorList>
            <person name="Kono N."/>
            <person name="Nakamura H."/>
            <person name="Mori M."/>
            <person name="Yoshida Y."/>
            <person name="Ohtoshi R."/>
            <person name="Malay A.D."/>
            <person name="Moran D.A.P."/>
            <person name="Tomita M."/>
            <person name="Numata K."/>
            <person name="Arakawa K."/>
        </authorList>
    </citation>
    <scope>NUCLEOTIDE SEQUENCE</scope>
</reference>
<evidence type="ECO:0000313" key="1">
    <source>
        <dbReference type="EMBL" id="GFQ90631.1"/>
    </source>
</evidence>
<sequence length="87" mass="10540">MAPRKFRAHRVEQAQITYSWPNYANKKLFGKCGFTVESSWTKKQARIAFRDQRKNRRLTEQSYSVLSDEELPNFERVWTKWKKTQII</sequence>
<evidence type="ECO:0000313" key="2">
    <source>
        <dbReference type="Proteomes" id="UP000887116"/>
    </source>
</evidence>
<organism evidence="1 2">
    <name type="scientific">Trichonephila clavata</name>
    <name type="common">Joro spider</name>
    <name type="synonym">Nephila clavata</name>
    <dbReference type="NCBI Taxonomy" id="2740835"/>
    <lineage>
        <taxon>Eukaryota</taxon>
        <taxon>Metazoa</taxon>
        <taxon>Ecdysozoa</taxon>
        <taxon>Arthropoda</taxon>
        <taxon>Chelicerata</taxon>
        <taxon>Arachnida</taxon>
        <taxon>Araneae</taxon>
        <taxon>Araneomorphae</taxon>
        <taxon>Entelegynae</taxon>
        <taxon>Araneoidea</taxon>
        <taxon>Nephilidae</taxon>
        <taxon>Trichonephila</taxon>
    </lineage>
</organism>
<accession>A0A8X6L065</accession>
<keyword evidence="2" id="KW-1185">Reference proteome</keyword>
<protein>
    <submittedName>
        <fullName evidence="1">Uncharacterized protein</fullName>
    </submittedName>
</protein>
<dbReference type="AlphaFoldDB" id="A0A8X6L065"/>
<dbReference type="EMBL" id="BMAO01033601">
    <property type="protein sequence ID" value="GFQ90631.1"/>
    <property type="molecule type" value="Genomic_DNA"/>
</dbReference>
<name>A0A8X6L065_TRICU</name>
<dbReference type="Proteomes" id="UP000887116">
    <property type="component" value="Unassembled WGS sequence"/>
</dbReference>
<comment type="caution">
    <text evidence="1">The sequence shown here is derived from an EMBL/GenBank/DDBJ whole genome shotgun (WGS) entry which is preliminary data.</text>
</comment>
<proteinExistence type="predicted"/>